<comment type="function">
    <text evidence="8">Toxic component of a toxin-antitoxin (TA) system. An RNase.</text>
</comment>
<evidence type="ECO:0000256" key="2">
    <source>
        <dbReference type="ARBA" id="ARBA00022649"/>
    </source>
</evidence>
<dbReference type="OrthoDB" id="32625at2"/>
<evidence type="ECO:0000256" key="6">
    <source>
        <dbReference type="ARBA" id="ARBA00022842"/>
    </source>
</evidence>
<dbReference type="InterPro" id="IPR022907">
    <property type="entry name" value="VapC_family"/>
</dbReference>
<keyword evidence="6 8" id="KW-0460">Magnesium</keyword>
<dbReference type="GO" id="GO:0000287">
    <property type="term" value="F:magnesium ion binding"/>
    <property type="evidence" value="ECO:0007669"/>
    <property type="project" value="UniProtKB-UniRule"/>
</dbReference>
<sequence>MISLAVDTSVLIAILRAEPESRPFASLCHAAPSVVISTATVHEAFCVVAKSRMVTGSVRLEALLSKLELELIAFDAQHLAAARSAYAHYGHGSGHPAQLNMGDCFAYALAKTRNVPLLFKGDDFIHTDIEPALKPA</sequence>
<dbReference type="EMBL" id="UFSM01000001">
    <property type="protein sequence ID" value="SUU86928.1"/>
    <property type="molecule type" value="Genomic_DNA"/>
</dbReference>
<dbReference type="RefSeq" id="WP_115729457.1">
    <property type="nucleotide sequence ID" value="NZ_BAAAVY010000011.1"/>
</dbReference>
<keyword evidence="8" id="KW-0800">Toxin</keyword>
<dbReference type="GO" id="GO:0090729">
    <property type="term" value="F:toxin activity"/>
    <property type="evidence" value="ECO:0007669"/>
    <property type="project" value="UniProtKB-KW"/>
</dbReference>
<dbReference type="Gene3D" id="3.40.50.1010">
    <property type="entry name" value="5'-nuclease"/>
    <property type="match status" value="1"/>
</dbReference>
<dbReference type="GO" id="GO:0016787">
    <property type="term" value="F:hydrolase activity"/>
    <property type="evidence" value="ECO:0007669"/>
    <property type="project" value="UniProtKB-KW"/>
</dbReference>
<keyword evidence="2 8" id="KW-1277">Toxin-antitoxin system</keyword>
<dbReference type="AlphaFoldDB" id="A0A380WE26"/>
<dbReference type="SUPFAM" id="SSF88723">
    <property type="entry name" value="PIN domain-like"/>
    <property type="match status" value="1"/>
</dbReference>
<comment type="cofactor">
    <cofactor evidence="1 8">
        <name>Mg(2+)</name>
        <dbReference type="ChEBI" id="CHEBI:18420"/>
    </cofactor>
</comment>
<organism evidence="10 11">
    <name type="scientific">Aminobacter aminovorans</name>
    <name type="common">Chelatobacter heintzii</name>
    <dbReference type="NCBI Taxonomy" id="83263"/>
    <lineage>
        <taxon>Bacteria</taxon>
        <taxon>Pseudomonadati</taxon>
        <taxon>Pseudomonadota</taxon>
        <taxon>Alphaproteobacteria</taxon>
        <taxon>Hyphomicrobiales</taxon>
        <taxon>Phyllobacteriaceae</taxon>
        <taxon>Aminobacter</taxon>
    </lineage>
</organism>
<dbReference type="InterPro" id="IPR002716">
    <property type="entry name" value="PIN_dom"/>
</dbReference>
<protein>
    <recommendedName>
        <fullName evidence="8">Ribonuclease VapC</fullName>
        <shortName evidence="8">RNase VapC</shortName>
        <ecNumber evidence="8">3.1.-.-</ecNumber>
    </recommendedName>
    <alternativeName>
        <fullName evidence="8">Toxin VapC</fullName>
    </alternativeName>
</protein>
<evidence type="ECO:0000256" key="4">
    <source>
        <dbReference type="ARBA" id="ARBA00022723"/>
    </source>
</evidence>
<evidence type="ECO:0000256" key="7">
    <source>
        <dbReference type="ARBA" id="ARBA00038093"/>
    </source>
</evidence>
<name>A0A380WE26_AMIAI</name>
<feature type="binding site" evidence="8">
    <location>
        <position position="103"/>
    </location>
    <ligand>
        <name>Mg(2+)</name>
        <dbReference type="ChEBI" id="CHEBI:18420"/>
    </ligand>
</feature>
<dbReference type="InterPro" id="IPR029060">
    <property type="entry name" value="PIN-like_dom_sf"/>
</dbReference>
<keyword evidence="5 8" id="KW-0378">Hydrolase</keyword>
<evidence type="ECO:0000256" key="3">
    <source>
        <dbReference type="ARBA" id="ARBA00022722"/>
    </source>
</evidence>
<reference evidence="10 11" key="1">
    <citation type="submission" date="2018-06" db="EMBL/GenBank/DDBJ databases">
        <authorList>
            <consortium name="Pathogen Informatics"/>
            <person name="Doyle S."/>
        </authorList>
    </citation>
    <scope>NUCLEOTIDE SEQUENCE [LARGE SCALE GENOMIC DNA]</scope>
    <source>
        <strain evidence="10 11">NCTC10684</strain>
    </source>
</reference>
<dbReference type="Pfam" id="PF01850">
    <property type="entry name" value="PIN"/>
    <property type="match status" value="1"/>
</dbReference>
<dbReference type="PANTHER" id="PTHR33653">
    <property type="entry name" value="RIBONUCLEASE VAPC2"/>
    <property type="match status" value="1"/>
</dbReference>
<dbReference type="EC" id="3.1.-.-" evidence="8"/>
<proteinExistence type="inferred from homology"/>
<evidence type="ECO:0000256" key="5">
    <source>
        <dbReference type="ARBA" id="ARBA00022801"/>
    </source>
</evidence>
<keyword evidence="4 8" id="KW-0479">Metal-binding</keyword>
<dbReference type="GO" id="GO:0004540">
    <property type="term" value="F:RNA nuclease activity"/>
    <property type="evidence" value="ECO:0007669"/>
    <property type="project" value="InterPro"/>
</dbReference>
<comment type="similarity">
    <text evidence="7 8">Belongs to the PINc/VapC protein family.</text>
</comment>
<evidence type="ECO:0000313" key="10">
    <source>
        <dbReference type="EMBL" id="SUU86928.1"/>
    </source>
</evidence>
<evidence type="ECO:0000256" key="8">
    <source>
        <dbReference type="HAMAP-Rule" id="MF_00265"/>
    </source>
</evidence>
<dbReference type="CDD" id="cd09871">
    <property type="entry name" value="PIN_MtVapC28-VapC30-like"/>
    <property type="match status" value="1"/>
</dbReference>
<gene>
    <name evidence="8" type="primary">vapC</name>
    <name evidence="10" type="ORF">NCTC10684_00116</name>
</gene>
<keyword evidence="3 8" id="KW-0540">Nuclease</keyword>
<dbReference type="InterPro" id="IPR050556">
    <property type="entry name" value="Type_II_TA_system_RNase"/>
</dbReference>
<dbReference type="HAMAP" id="MF_00265">
    <property type="entry name" value="VapC_Nob1"/>
    <property type="match status" value="1"/>
</dbReference>
<evidence type="ECO:0000259" key="9">
    <source>
        <dbReference type="Pfam" id="PF01850"/>
    </source>
</evidence>
<dbReference type="PANTHER" id="PTHR33653:SF1">
    <property type="entry name" value="RIBONUCLEASE VAPC2"/>
    <property type="match status" value="1"/>
</dbReference>
<evidence type="ECO:0000313" key="11">
    <source>
        <dbReference type="Proteomes" id="UP000254701"/>
    </source>
</evidence>
<feature type="domain" description="PIN" evidence="9">
    <location>
        <begin position="6"/>
        <end position="128"/>
    </location>
</feature>
<accession>A0A380WE26</accession>
<evidence type="ECO:0000256" key="1">
    <source>
        <dbReference type="ARBA" id="ARBA00001946"/>
    </source>
</evidence>
<feature type="binding site" evidence="8">
    <location>
        <position position="7"/>
    </location>
    <ligand>
        <name>Mg(2+)</name>
        <dbReference type="ChEBI" id="CHEBI:18420"/>
    </ligand>
</feature>
<dbReference type="Proteomes" id="UP000254701">
    <property type="component" value="Unassembled WGS sequence"/>
</dbReference>